<organism evidence="3 4">
    <name type="scientific">Sporothrix epigloea</name>
    <dbReference type="NCBI Taxonomy" id="1892477"/>
    <lineage>
        <taxon>Eukaryota</taxon>
        <taxon>Fungi</taxon>
        <taxon>Dikarya</taxon>
        <taxon>Ascomycota</taxon>
        <taxon>Pezizomycotina</taxon>
        <taxon>Sordariomycetes</taxon>
        <taxon>Sordariomycetidae</taxon>
        <taxon>Ophiostomatales</taxon>
        <taxon>Ophiostomataceae</taxon>
        <taxon>Sporothrix</taxon>
    </lineage>
</organism>
<sequence length="182" mass="18644">MATLATSQQWLHQSSLLLEARPFTTKITCRYSVKPKPARRVKKNAGNQDGEDQTLPDAPAKSASAPVGQNPRAKLVLKTVDPASGVCLKYETTKAAEVSRLVQLLGQLSRRQAGLVAAGTASLEQHEDVVMGDVASAAAAEGPGAAAAATATPPAAPSPTPAQQQQGGSGGGGKGKKKKGKR</sequence>
<dbReference type="EMBL" id="CAWUON010000051">
    <property type="protein sequence ID" value="CAK7269741.1"/>
    <property type="molecule type" value="Genomic_DNA"/>
</dbReference>
<reference evidence="3 4" key="1">
    <citation type="submission" date="2024-01" db="EMBL/GenBank/DDBJ databases">
        <authorList>
            <person name="Allen C."/>
            <person name="Tagirdzhanova G."/>
        </authorList>
    </citation>
    <scope>NUCLEOTIDE SEQUENCE [LARGE SCALE GENOMIC DNA]</scope>
    <source>
        <strain evidence="3 4">CBS 119000</strain>
    </source>
</reference>
<evidence type="ECO:0000256" key="1">
    <source>
        <dbReference type="SAM" id="MobiDB-lite"/>
    </source>
</evidence>
<comment type="caution">
    <text evidence="3">The sequence shown here is derived from an EMBL/GenBank/DDBJ whole genome shotgun (WGS) entry which is preliminary data.</text>
</comment>
<dbReference type="InterPro" id="IPR039432">
    <property type="entry name" value="SRP9_dom"/>
</dbReference>
<feature type="compositionally biased region" description="Low complexity" evidence="1">
    <location>
        <begin position="135"/>
        <end position="153"/>
    </location>
</feature>
<dbReference type="Proteomes" id="UP001642502">
    <property type="component" value="Unassembled WGS sequence"/>
</dbReference>
<evidence type="ECO:0000313" key="3">
    <source>
        <dbReference type="EMBL" id="CAK7269741.1"/>
    </source>
</evidence>
<name>A0ABP0DQ89_9PEZI</name>
<feature type="region of interest" description="Disordered" evidence="1">
    <location>
        <begin position="34"/>
        <end position="70"/>
    </location>
</feature>
<proteinExistence type="predicted"/>
<feature type="domain" description="SRP9" evidence="2">
    <location>
        <begin position="5"/>
        <end position="110"/>
    </location>
</feature>
<dbReference type="PANTHER" id="PTHR12834:SF12">
    <property type="entry name" value="SIGNAL RECOGNITION PARTICLE 9 KDA PROTEIN"/>
    <property type="match status" value="1"/>
</dbReference>
<accession>A0ABP0DQ89</accession>
<dbReference type="PANTHER" id="PTHR12834">
    <property type="entry name" value="SIGNAL RECOGNITION PARTICLE 9 KDA PROTEIN"/>
    <property type="match status" value="1"/>
</dbReference>
<feature type="region of interest" description="Disordered" evidence="1">
    <location>
        <begin position="134"/>
        <end position="182"/>
    </location>
</feature>
<protein>
    <recommendedName>
        <fullName evidence="2">SRP9 domain-containing protein</fullName>
    </recommendedName>
</protein>
<dbReference type="Pfam" id="PF05486">
    <property type="entry name" value="SRP9-21"/>
    <property type="match status" value="1"/>
</dbReference>
<dbReference type="InterPro" id="IPR039914">
    <property type="entry name" value="SRP9-like"/>
</dbReference>
<evidence type="ECO:0000313" key="4">
    <source>
        <dbReference type="Proteomes" id="UP001642502"/>
    </source>
</evidence>
<gene>
    <name evidence="3" type="ORF">SEPCBS119000_003721</name>
</gene>
<keyword evidence="4" id="KW-1185">Reference proteome</keyword>
<evidence type="ECO:0000259" key="2">
    <source>
        <dbReference type="Pfam" id="PF05486"/>
    </source>
</evidence>